<dbReference type="InterPro" id="IPR051793">
    <property type="entry name" value="NADH:flavin_oxidoreductase"/>
</dbReference>
<protein>
    <submittedName>
        <fullName evidence="12">2-enoate reductase</fullName>
    </submittedName>
</protein>
<feature type="domain" description="NADH:flavin oxidoreductase/NADH oxidase N-terminal" evidence="10">
    <location>
        <begin position="8"/>
        <end position="359"/>
    </location>
</feature>
<dbReference type="InterPro" id="IPR036188">
    <property type="entry name" value="FAD/NAD-bd_sf"/>
</dbReference>
<evidence type="ECO:0000256" key="1">
    <source>
        <dbReference type="ARBA" id="ARBA00001917"/>
    </source>
</evidence>
<dbReference type="Pfam" id="PF07992">
    <property type="entry name" value="Pyr_redox_2"/>
    <property type="match status" value="1"/>
</dbReference>
<evidence type="ECO:0000313" key="13">
    <source>
        <dbReference type="Proteomes" id="UP000092574"/>
    </source>
</evidence>
<evidence type="ECO:0000256" key="5">
    <source>
        <dbReference type="ARBA" id="ARBA00022643"/>
    </source>
</evidence>
<keyword evidence="8" id="KW-0408">Iron</keyword>
<comment type="cofactor">
    <cofactor evidence="2">
        <name>[4Fe-4S] cluster</name>
        <dbReference type="ChEBI" id="CHEBI:49883"/>
    </cofactor>
</comment>
<gene>
    <name evidence="12" type="ORF">A4V09_01960</name>
</gene>
<dbReference type="Pfam" id="PF00724">
    <property type="entry name" value="Oxidored_FMN"/>
    <property type="match status" value="1"/>
</dbReference>
<evidence type="ECO:0000256" key="6">
    <source>
        <dbReference type="ARBA" id="ARBA00022723"/>
    </source>
</evidence>
<reference evidence="12" key="1">
    <citation type="submission" date="2017-04" db="EMBL/GenBank/DDBJ databases">
        <title>Complete Genome Sequences of Twelve Strains of a Stable Defined Moderately Diverse Mouse Microbiota 2 (sDMDMm2).</title>
        <authorList>
            <person name="Uchimura Y."/>
            <person name="Wyss M."/>
            <person name="Brugiroux S."/>
            <person name="Limenitakis J.P."/>
            <person name="Stecher B."/>
            <person name="McCoy K.D."/>
            <person name="Macpherson A.J."/>
        </authorList>
    </citation>
    <scope>NUCLEOTIDE SEQUENCE</scope>
    <source>
        <strain evidence="12">YL58</strain>
    </source>
</reference>
<dbReference type="Gene3D" id="3.50.50.60">
    <property type="entry name" value="FAD/NAD(P)-binding domain"/>
    <property type="match status" value="1"/>
</dbReference>
<dbReference type="Gene3D" id="3.20.20.70">
    <property type="entry name" value="Aldolase class I"/>
    <property type="match status" value="1"/>
</dbReference>
<dbReference type="Proteomes" id="UP000092574">
    <property type="component" value="Chromosome"/>
</dbReference>
<dbReference type="AlphaFoldDB" id="A0A1C7IFQ6"/>
<evidence type="ECO:0000256" key="3">
    <source>
        <dbReference type="ARBA" id="ARBA00011048"/>
    </source>
</evidence>
<comment type="similarity">
    <text evidence="3">In the N-terminal section; belongs to the NADH:flavin oxidoreductase/NADH oxidase family.</text>
</comment>
<dbReference type="PANTHER" id="PTHR42917">
    <property type="entry name" value="2,4-DIENOYL-COA REDUCTASE"/>
    <property type="match status" value="1"/>
</dbReference>
<accession>A0A1C7IFQ6</accession>
<name>A0A1C7IFQ6_9FIRM</name>
<keyword evidence="6" id="KW-0479">Metal-binding</keyword>
<keyword evidence="13" id="KW-1185">Reference proteome</keyword>
<evidence type="ECO:0000256" key="9">
    <source>
        <dbReference type="ARBA" id="ARBA00023014"/>
    </source>
</evidence>
<dbReference type="PRINTS" id="PR00368">
    <property type="entry name" value="FADPNR"/>
</dbReference>
<dbReference type="InterPro" id="IPR013785">
    <property type="entry name" value="Aldolase_TIM"/>
</dbReference>
<comment type="cofactor">
    <cofactor evidence="1">
        <name>FMN</name>
        <dbReference type="ChEBI" id="CHEBI:58210"/>
    </cofactor>
</comment>
<dbReference type="GO" id="GO:0016491">
    <property type="term" value="F:oxidoreductase activity"/>
    <property type="evidence" value="ECO:0007669"/>
    <property type="project" value="UniProtKB-KW"/>
</dbReference>
<evidence type="ECO:0000313" key="12">
    <source>
        <dbReference type="EMBL" id="ANU78507.1"/>
    </source>
</evidence>
<keyword evidence="5" id="KW-0288">FMN</keyword>
<dbReference type="EMBL" id="CP015405">
    <property type="protein sequence ID" value="ANU78507.1"/>
    <property type="molecule type" value="Genomic_DNA"/>
</dbReference>
<dbReference type="KEGG" id="byl:A4V09_01960"/>
<sequence>MKDNHKILFEPYQLAGCTLKNRYVMAAMGTGGMVTAENTFNERGIEYYVARAKGGVGLIITGTIYAENDIEKAVDGTMPCPTDNPSTFIMNTAEMCERVHAYGSKIFTQLTAGFGRVLKPHLLCGQPPVAPSPVSSYWDKTLMCRELTVDEIHRIVERCGDTAKICQQAGFDGIEIHAVHEGYLLDQFALPLFNKRTDAYGGCLENRLRFACEVVQNIKKKCGEKFPVILRYSLKSYIKGMRQGGLPGEDFEELGRDIPEGIEAAKILVKAGYDALDVDAGTYDSWYWSHPPMYFEKGMNIPFGEILKKEMDVPILIAGRMEDPDLASDALRDGKTDLIALGRSLLADPDTVNKIRSGRFEFVRPCLGCHEGCMNRLITAKPVSCAVNPSCGRETSYYLQPACVKKRVLIIGAGVAGMEAARVLKLRGHYPVILEKSSRPGGALHLAGAPSFKHDDLKLVDWYQRTLEDLGVEIHYNTAVTADTLKSYPHDTVIVAIGSTPRTLRLPGNHDMYPAERIFSGEITPGDHTVIIGGGLVGCELALDLAENNRQVTILEALPEILSAGAPVPHMNKIMLKDLLKFHHVQQIAGAGVKCMEDRTVTYTKNGEEHNLEADTFVCAIGYTSNNALYEQLSLEENEIYLLGDARRVRNIMYAVWDAYELSRSL</sequence>
<evidence type="ECO:0000259" key="10">
    <source>
        <dbReference type="Pfam" id="PF00724"/>
    </source>
</evidence>
<dbReference type="GO" id="GO:0010181">
    <property type="term" value="F:FMN binding"/>
    <property type="evidence" value="ECO:0007669"/>
    <property type="project" value="InterPro"/>
</dbReference>
<dbReference type="PRINTS" id="PR00411">
    <property type="entry name" value="PNDRDTASEI"/>
</dbReference>
<dbReference type="SUPFAM" id="SSF51395">
    <property type="entry name" value="FMN-linked oxidoreductases"/>
    <property type="match status" value="1"/>
</dbReference>
<organism evidence="12 13">
    <name type="scientific">Blautia pseudococcoides</name>
    <dbReference type="NCBI Taxonomy" id="1796616"/>
    <lineage>
        <taxon>Bacteria</taxon>
        <taxon>Bacillati</taxon>
        <taxon>Bacillota</taxon>
        <taxon>Clostridia</taxon>
        <taxon>Lachnospirales</taxon>
        <taxon>Lachnospiraceae</taxon>
        <taxon>Blautia</taxon>
    </lineage>
</organism>
<evidence type="ECO:0000259" key="11">
    <source>
        <dbReference type="Pfam" id="PF07992"/>
    </source>
</evidence>
<dbReference type="SUPFAM" id="SSF51905">
    <property type="entry name" value="FAD/NAD(P)-binding domain"/>
    <property type="match status" value="1"/>
</dbReference>
<dbReference type="GO" id="GO:0046872">
    <property type="term" value="F:metal ion binding"/>
    <property type="evidence" value="ECO:0007669"/>
    <property type="project" value="UniProtKB-KW"/>
</dbReference>
<dbReference type="OrthoDB" id="9772736at2"/>
<evidence type="ECO:0000256" key="7">
    <source>
        <dbReference type="ARBA" id="ARBA00023002"/>
    </source>
</evidence>
<dbReference type="STRING" id="1796616.A4V09_01960"/>
<dbReference type="InterPro" id="IPR023753">
    <property type="entry name" value="FAD/NAD-binding_dom"/>
</dbReference>
<evidence type="ECO:0000256" key="2">
    <source>
        <dbReference type="ARBA" id="ARBA00001966"/>
    </source>
</evidence>
<dbReference type="RefSeq" id="WP_065544589.1">
    <property type="nucleotide sequence ID" value="NZ_CP015405.2"/>
</dbReference>
<keyword evidence="4" id="KW-0285">Flavoprotein</keyword>
<dbReference type="PANTHER" id="PTHR42917:SF2">
    <property type="entry name" value="2,4-DIENOYL-COA REDUCTASE [(2E)-ENOYL-COA-PRODUCING]"/>
    <property type="match status" value="1"/>
</dbReference>
<keyword evidence="7" id="KW-0560">Oxidoreductase</keyword>
<dbReference type="InterPro" id="IPR001155">
    <property type="entry name" value="OxRdtase_FMN_N"/>
</dbReference>
<evidence type="ECO:0000256" key="8">
    <source>
        <dbReference type="ARBA" id="ARBA00023004"/>
    </source>
</evidence>
<dbReference type="Gene3D" id="3.40.50.720">
    <property type="entry name" value="NAD(P)-binding Rossmann-like Domain"/>
    <property type="match status" value="1"/>
</dbReference>
<feature type="domain" description="FAD/NAD(P)-binding" evidence="11">
    <location>
        <begin position="407"/>
        <end position="638"/>
    </location>
</feature>
<evidence type="ECO:0000256" key="4">
    <source>
        <dbReference type="ARBA" id="ARBA00022630"/>
    </source>
</evidence>
<keyword evidence="9" id="KW-0411">Iron-sulfur</keyword>
<dbReference type="GO" id="GO:0051536">
    <property type="term" value="F:iron-sulfur cluster binding"/>
    <property type="evidence" value="ECO:0007669"/>
    <property type="project" value="UniProtKB-KW"/>
</dbReference>
<proteinExistence type="inferred from homology"/>